<keyword evidence="2" id="KW-0812">Transmembrane</keyword>
<comment type="caution">
    <text evidence="4">The sequence shown here is derived from an EMBL/GenBank/DDBJ whole genome shotgun (WGS) entry which is preliminary data.</text>
</comment>
<sequence length="502" mass="55870">MSSWHTTLGLIYTLGLNAASARAAGDLPLAQHSKPEATLTTSTDVTFDPLGVAAVLHNPRASLSAARLYTQYDRKVFIWPHTMMMGASLIPVKVLVEHLTATFQSIHPAITLCTQDTQLLSVVSNMVFKELPLDFSNMWLGDVIAFKASSKPANDFMIVCMDDDDDDDTSLPITTTTTGGSSIKGKAGKKDGTGGPSKLTRWLGCSALNMISLINGLIIVAGIVLGTLSADIWALTLFFFYGTHWLAGLAVSMTSLVTRQKMNIKRDPTIRYAIYQRPAGGTVVFKGRQTTMEDWARSTWEFNRSFKNNSLHWFWTLTGTMSAICSVACMVNMMGYMQLAFLALLVYASFAEIVATRITRLLQGEAKANSRTCFVDDNKYRTEGIIRATVEFGPKFRLTGLDWVELKRLPQNQLFKDMQRLLARFNEFQEAVEMGREIVPVKGPDEHEAVKEALTEFEEDRREDPVLVKRIKDEATDALTAWWKTLSKEDVNMSTETKVVSP</sequence>
<dbReference type="AlphaFoldDB" id="A0A6V8HAB7"/>
<keyword evidence="3" id="KW-0732">Signal</keyword>
<organism evidence="4 5">
    <name type="scientific">Talaromyces pinophilus</name>
    <name type="common">Penicillium pinophilum</name>
    <dbReference type="NCBI Taxonomy" id="128442"/>
    <lineage>
        <taxon>Eukaryota</taxon>
        <taxon>Fungi</taxon>
        <taxon>Dikarya</taxon>
        <taxon>Ascomycota</taxon>
        <taxon>Pezizomycotina</taxon>
        <taxon>Eurotiomycetes</taxon>
        <taxon>Eurotiomycetidae</taxon>
        <taxon>Eurotiales</taxon>
        <taxon>Trichocomaceae</taxon>
        <taxon>Talaromyces</taxon>
        <taxon>Talaromyces sect. Talaromyces</taxon>
    </lineage>
</organism>
<evidence type="ECO:0000313" key="4">
    <source>
        <dbReference type="EMBL" id="GAM38016.1"/>
    </source>
</evidence>
<evidence type="ECO:0000256" key="3">
    <source>
        <dbReference type="SAM" id="SignalP"/>
    </source>
</evidence>
<keyword evidence="2" id="KW-0472">Membrane</keyword>
<feature type="signal peptide" evidence="3">
    <location>
        <begin position="1"/>
        <end position="23"/>
    </location>
</feature>
<feature type="transmembrane region" description="Helical" evidence="2">
    <location>
        <begin position="232"/>
        <end position="257"/>
    </location>
</feature>
<keyword evidence="5" id="KW-1185">Reference proteome</keyword>
<reference evidence="5" key="1">
    <citation type="journal article" date="2015" name="Genome Announc.">
        <title>Draft genome sequence of Talaromyces cellulolyticus strain Y-94, a source of lignocellulosic biomass-degrading enzymes.</title>
        <authorList>
            <person name="Fujii T."/>
            <person name="Koike H."/>
            <person name="Sawayama S."/>
            <person name="Yano S."/>
            <person name="Inoue H."/>
        </authorList>
    </citation>
    <scope>NUCLEOTIDE SEQUENCE [LARGE SCALE GENOMIC DNA]</scope>
    <source>
        <strain evidence="5">Y-94</strain>
    </source>
</reference>
<dbReference type="Proteomes" id="UP000053095">
    <property type="component" value="Unassembled WGS sequence"/>
</dbReference>
<evidence type="ECO:0000313" key="5">
    <source>
        <dbReference type="Proteomes" id="UP000053095"/>
    </source>
</evidence>
<feature type="transmembrane region" description="Helical" evidence="2">
    <location>
        <begin position="339"/>
        <end position="358"/>
    </location>
</feature>
<protein>
    <submittedName>
        <fullName evidence="4">Uncharacterized protein</fullName>
    </submittedName>
</protein>
<feature type="transmembrane region" description="Helical" evidence="2">
    <location>
        <begin position="313"/>
        <end position="333"/>
    </location>
</feature>
<evidence type="ECO:0000256" key="2">
    <source>
        <dbReference type="SAM" id="Phobius"/>
    </source>
</evidence>
<accession>A0A6V8HAB7</accession>
<keyword evidence="2" id="KW-1133">Transmembrane helix</keyword>
<feature type="transmembrane region" description="Helical" evidence="2">
    <location>
        <begin position="207"/>
        <end position="226"/>
    </location>
</feature>
<name>A0A6V8HAB7_TALPI</name>
<feature type="region of interest" description="Disordered" evidence="1">
    <location>
        <begin position="170"/>
        <end position="195"/>
    </location>
</feature>
<feature type="chain" id="PRO_5027943450" evidence="3">
    <location>
        <begin position="24"/>
        <end position="502"/>
    </location>
</feature>
<evidence type="ECO:0000256" key="1">
    <source>
        <dbReference type="SAM" id="MobiDB-lite"/>
    </source>
</evidence>
<proteinExistence type="predicted"/>
<feature type="compositionally biased region" description="Low complexity" evidence="1">
    <location>
        <begin position="170"/>
        <end position="185"/>
    </location>
</feature>
<gene>
    <name evidence="4" type="ORF">TCE0_033f08421</name>
</gene>
<dbReference type="EMBL" id="DF933829">
    <property type="protein sequence ID" value="GAM38016.1"/>
    <property type="molecule type" value="Genomic_DNA"/>
</dbReference>